<name>A0ACC1H9I4_9FUNG</name>
<sequence>GHGGNNCGGNNWRFSNQGAVAAEPPSSCRSRSASSNRRGAQANKWYSVNFNTNPEDDTLGSQSLDSEGTSLHHSDKPMATGDEKHFAQTLAASRDTSAPASDFNHSEESEYCSPANEQRSKDHSSISISDDTIMTTIELPTGDAVYDYHYNSEANLYGTYAPATTILHNPQATVSC</sequence>
<dbReference type="EMBL" id="JAMZIH010009404">
    <property type="protein sequence ID" value="KAJ1670193.1"/>
    <property type="molecule type" value="Genomic_DNA"/>
</dbReference>
<protein>
    <submittedName>
        <fullName evidence="1">Uncharacterized protein</fullName>
    </submittedName>
</protein>
<reference evidence="1" key="1">
    <citation type="submission" date="2022-06" db="EMBL/GenBank/DDBJ databases">
        <title>Phylogenomic reconstructions and comparative analyses of Kickxellomycotina fungi.</title>
        <authorList>
            <person name="Reynolds N.K."/>
            <person name="Stajich J.E."/>
            <person name="Barry K."/>
            <person name="Grigoriev I.V."/>
            <person name="Crous P."/>
            <person name="Smith M.E."/>
        </authorList>
    </citation>
    <scope>NUCLEOTIDE SEQUENCE</scope>
    <source>
        <strain evidence="1">RSA 2271</strain>
    </source>
</reference>
<accession>A0ACC1H9I4</accession>
<evidence type="ECO:0000313" key="2">
    <source>
        <dbReference type="Proteomes" id="UP001145114"/>
    </source>
</evidence>
<gene>
    <name evidence="1" type="ORF">EV182_008368</name>
</gene>
<dbReference type="Proteomes" id="UP001145114">
    <property type="component" value="Unassembled WGS sequence"/>
</dbReference>
<comment type="caution">
    <text evidence="1">The sequence shown here is derived from an EMBL/GenBank/DDBJ whole genome shotgun (WGS) entry which is preliminary data.</text>
</comment>
<proteinExistence type="predicted"/>
<evidence type="ECO:0000313" key="1">
    <source>
        <dbReference type="EMBL" id="KAJ1670193.1"/>
    </source>
</evidence>
<keyword evidence="2" id="KW-1185">Reference proteome</keyword>
<feature type="non-terminal residue" evidence="1">
    <location>
        <position position="1"/>
    </location>
</feature>
<organism evidence="1 2">
    <name type="scientific">Spiromyces aspiralis</name>
    <dbReference type="NCBI Taxonomy" id="68401"/>
    <lineage>
        <taxon>Eukaryota</taxon>
        <taxon>Fungi</taxon>
        <taxon>Fungi incertae sedis</taxon>
        <taxon>Zoopagomycota</taxon>
        <taxon>Kickxellomycotina</taxon>
        <taxon>Kickxellomycetes</taxon>
        <taxon>Kickxellales</taxon>
        <taxon>Kickxellaceae</taxon>
        <taxon>Spiromyces</taxon>
    </lineage>
</organism>
<feature type="non-terminal residue" evidence="1">
    <location>
        <position position="176"/>
    </location>
</feature>